<feature type="domain" description="BPTI/Kunitz inhibitor" evidence="10">
    <location>
        <begin position="379"/>
        <end position="429"/>
    </location>
</feature>
<feature type="signal peptide" evidence="7">
    <location>
        <begin position="1"/>
        <end position="21"/>
    </location>
</feature>
<dbReference type="Pfam" id="PF00264">
    <property type="entry name" value="Tyrosinase"/>
    <property type="match status" value="2"/>
</dbReference>
<dbReference type="PROSITE" id="PS00498">
    <property type="entry name" value="TYROSINASE_2"/>
    <property type="match status" value="1"/>
</dbReference>
<feature type="domain" description="VWFC" evidence="9">
    <location>
        <begin position="2932"/>
        <end position="2989"/>
    </location>
</feature>
<dbReference type="GO" id="GO:0030513">
    <property type="term" value="P:positive regulation of BMP signaling pathway"/>
    <property type="evidence" value="ECO:0007669"/>
    <property type="project" value="TreeGrafter"/>
</dbReference>
<dbReference type="SUPFAM" id="SSF57603">
    <property type="entry name" value="FnI-like domain"/>
    <property type="match status" value="31"/>
</dbReference>
<feature type="domain" description="VWFC" evidence="9">
    <location>
        <begin position="2582"/>
        <end position="2641"/>
    </location>
</feature>
<dbReference type="OrthoDB" id="6132182at2759"/>
<feature type="domain" description="VWFC" evidence="9">
    <location>
        <begin position="2521"/>
        <end position="2581"/>
    </location>
</feature>
<name>A0A1S3JR59_LINAN</name>
<dbReference type="Gene3D" id="2.60.120.200">
    <property type="match status" value="1"/>
</dbReference>
<feature type="domain" description="VWFC" evidence="9">
    <location>
        <begin position="3317"/>
        <end position="3386"/>
    </location>
</feature>
<evidence type="ECO:0000256" key="4">
    <source>
        <dbReference type="ARBA" id="ARBA00022737"/>
    </source>
</evidence>
<sequence>MLLVRRVLLAVLFLILDYTTARSSDASLDIIQALNISHEQQGVIPVPGVKPDYLTAWQLRPQFVRHPLPQGLLDQFTKRISEGFSLHMILKQARNSVASLLTISLAKSHMPKLHIISNSRHRHLLIKYCSGNCTTLSTLKLFSPFTNHTKWSKILFTVSEEYIQVLVDCRKLLVIPLEVPLNVHTLFRDASVYFGQDGNNKTKFVGSVQVVKLFPHIVERRLWKCKQKQEETVVNPPTEQPQQDALNTLGNNNALPAPLEYQVQQLSMMVDMLKQQNKEILARLDYLETCECRPLCSHNGVTYREGEMWQQDPCNFCVCQNGRPSCSIMWDKPQCYNPCVSSPCQNGGTCVSNPGYHNYTCQCPPTCYGPECQYRRNPCVYELDQGTCGGSVTRYYFDRYQMKCLQFLYTGCGGNPNNFQTLEDCEGQCSLGACCHRIHSPSVSNLQPSMACQVDTLANCRQMSSQSPGQLLEVVSFEPGAQCQPDTCAAPQGCTYGNSSFPYGTRFRIGCQECLCLKDIGIDCRCVTMTMRKEIRDMTSEELERFQNAVKQLRKGPDSQWEQFRNLYMTHAIQGRSTLLFLPWHRLFLRRMEQKLQEVDCSVSLPYFDFTTDAHNFSTAIIWQPGYFGGNGRGGCVPDHRFQHSLWDPCIIRHFDTSVQIPSMLEVAIAVAGDDYMELSHCLEAIAAYIHLFVGGDFATTSAPYDPLFFAIHSYIDMLFWQWQKKHEDIMNSIPFKTSVLMPFSVQVSKTLSSEADLCVTYSLPSRGQPCNDTESVFSPEGYNILGFNRQGFDRQGYDSAGFDVNGVDRNGNPDTRNLYRFDGYNTFGYDRSGYDRMGFNRYGYNRNGYNRDGFDVAGYDSFGYDRYGYDVNGYDQFGYDKQRLDRQGNPDTSGRFNTEGFDLYCYDTQGLTKEGFDQFGYNIKGYDVEYCNYSFAGPFSVRQSLRIWEILHGQSKDFLMTIPRICVGLQPLPQQWYEQYWFKAPKDITSLVTVEVSQSPQSSESQRFCFETGSFLTGCPCESGYIACPVNPCLQARCPGYPDAICEVDFCDPSCRARWRYNGKYVNCDETEEQVRDYCNPSPCQQGGTCVKSRWPTEPQLVTCLCPPGYIGHYCQYKATQQCYLPLNVGGDCGITEDRWYFNREAGECKRFVFTGCHGNPNNFASLEDCQNTCERGACCYRSQVRRGGVYGFSPQGYDRYGFTVDGINAQGEKRTAENALSFGSKRFDENGLDWQGYDRDGFNRQGVSRHGYDRQGYHARTGFNITGYSRLGEYDGDIGYNTEGYDENGFSRAGFNCYGYSKEGLDYYGLTAGYQYSCRSATQVECITLERIPGTQVVKYSPGKNCDEVDCKDHCGCYFQGKSYKFGASFRYGCKMCTCTRTRAVECVCQKVTQRKEVRDMTRKEVQRYQNAIKRLHSSSDGMSRWQELARIHATHMPQAYGNQAFLPWHRYFLWLLESELQTINCDISIPYFDWSTDAGAMETSAIWRADMFGGSGNLGTECVLHHPFKDYFPPFWKPCLMRNFNTSIKLPDVVNIQLLLNEPSYDKFRLEAESISGLFHQWVGGHMLSPYSPYDPVFYSHYAFIDRLWTLWQERHGLLLYPQSLRYIPMEPFGIGADAVLSNPSQLCVTYVPVTEGGLCNVTEARQQSQRRDPVYDVDGFDRQGYNREGFDSMGFDKNGYSINIFNLDGFDRQGYDRSGYDRYGFNRQGFTPFGFNRNGSFRPGITEEGLGIFDSAGYNKYGFNKYGLDRDGYDVFGFSTVGFDRNSCNYYFKGPFYVRFRNWIRKQLVNLDDAELSVIPRICPPVSNNAMWWYAMNWLNRNDQINRIREIELQRRSQHGVESTFSPRQTSVTEDNLWLPFTPDERFCFELHYYTGCTLGKQPISCPSDLCTTSECVGFPTAECRVRGCGTCTVEWYDPITGNTIQCMGCIDSDGVQHEEGSTWQPNLCNRCRCQGGAVSCSPIQCPAVTCQYPVRLDNQCCARCEGCNYLGNVYSNGASFMPSANPCQRCQCRYGEVNCVSVNCPPLGPCSSPITLPGSCCAVCLDCGPRPNASVWQDHPCRTCKCINGDTICEDVQCPPVTCQYPNIPRGKCCPECTDCLYQGRTFPNHQTFQPDLCTTCSCEQGSVECRTETCPQLQCTNPTQMPGQCCPVCREGCEYDMHIYKNGDFFVPSFNPCLNCSCNNNIVQCRTMKCPAVDLPCANPVRRKGECCPSLCPTCEYEGQTYEHGQQWGSVLDPCDTCTCDYGTVDCTRSITCIVQCPHGFREPDECCPQCTDCVFENRKILNGQKFPKPGENCVECECRDGYVKCLPVSESCPPLQCRDTVLLPGECCPRCKDCVDPRGVHHTDNSEWTDYQNPCSMCSCRNGLITCMQQMCQTPSCRYPAKLPGECCPTCNGCEYQGSVYSNGDIVPSGERCQSCRCRNGNVDCEPVQCPVVTCDNPVTTSGQCCPVCEECRYQGKVYRNGQSFISAINPCLRCLCNDGQVNCQELAIDCNAPCTHPAPVPGQCCPVCENCVYERRQYRDGQEFFPRSNDPCFKCVCQRGSVITSRLQCPILTCADQVTPPGQCCPVCETACRYAGQEYQEGQQWTDSRDPCAICTCQNRRVTCSRKECPPGQCPHGVTRLGECCPTCDECLYERRRFRNGQEFVLPGDPCNRCRCQNGRVTCSKVDCPDLNCVNKRTPPGQCCPVCELRGCSYLGQSYSEGERFVSPRDKCQECECRQGEVRCSRKACPPARCDNPGRGDCCDTCSGCNYDGVNYSNFATFDSPRDTCERCRCANGYVICTKKDCPATPCQHPAAPPGQCCPLCRDCLYEGRYFRSGQEFADLLDQCKTCRCRQGTVTCTARSCPPVRCANPRQGQCCPRCDECTYRGRSYRDGQVFRDPTDACQECSCRGGQVNCRTITCPVVVCTHPVQGSCCKECDGCFHNNRQYRNRETFPDSLDPCKECVCTNGNVQCSPKRCPQTSCPYPVRGACCDECTGCLYENNNYRNGQIFVHPRDQCKECECRYGDVRCNNRAECSECSYNGRSYGNGQRFPDPNNECMECLCSNGNVECRLKTCPRVDCTHPVQGRCCPECINCLYNGQEFRDRQRFEDTRDSCNECYCTRGSVSCRRKQCPAVSCTNPVQGECCLECQNCIHNNQEVPSGEKIRDEQTCQECTCNSGTVSCQPLQCEPVSCPHPAKDQCCERCNDCIYEERRYSNKETFPDPNDSCSECQCMAGFVQCRKRKCPDVNCLNPIPGPCSCPLCGADCLFGDIMLTNGQTIQDRDNQCNECTCKDGSVKCERKPCLPARCRNPVRGPCECPVCTGCLYQGQTYLHGTTFDNPVSSCQTCTCANLLYNVYYGINWSGNVQCRPVTCPYTCTHPVVTTGCCQVCDQCLFEEQIITSGQAFLHPTDPCQQCTCQSGNVMCDLISCPPAKCDNPIQREGQCCPECSVCDFSDRLFEEGQIFVHPDDKCQDCVCKSGTVTCNKQVCNSRCTHPVPGQCCPNCGQCMYDGRVYEEGQQFRPEPCKQCNCQRGNVFCKAVRCPPLNCTYTVQEPGECCEKCKDCMYQGKEYDSGSTWLSPDNPCMSCQCLGGIVTCAEINCVVPCPQPVPVPGQCCPMCPTCVYNGRFYQNGETFQPNEDACDECTCQDSKLLCKRKMCPSLVDCPAEQVARPQPGECCPTCGGFGTNCTSDHQGMMIRPNGDACVTCECQDFSWVCIHEVCKDLSCPLSEQYRPDGSCCSRCAVCYSDETGVTYQDGEAWTLESDSCQDCRCEAGAIECRRKTCPTLVCGRGTVVYRPPGECCEVCSGQVAAQNTTCQYKGKVYQSSDEWHYDDCTKCLCIDGRVECTRQRCEPISCGSDEVPSLVPGVCCPKCIAKPASCIAFGDPHYRTFDGRMVHFQGTCKYIMATDCDSGDFTIEVQHDDRGVQGVSWAQSLTVKIAGIELELLQRQAVKVNGQSVSLPYLKEPHVFVEQSGDNILLNTNLGVKVIWNGDSYAEVSVPGNYKRKMCGLCGNFNGFPQDDLRLRDEQIATSEAVFGNSWKVPSSQPCEDGRDLDPCISAGYAARKMANSKCDILKGPLFSKCHRVIPPEPFYASCVYDLCACKTPGNCLCDVLSSYALECAQAGVTLNWRSPALCAIGCPEDQGFIFDECGPPCPRTCENRNEPLGSIEAQCFKPCVPSCQCSADRILHENSCIRPEECPNS</sequence>
<dbReference type="PROSITE" id="PS50279">
    <property type="entry name" value="BPTI_KUNITZ_2"/>
    <property type="match status" value="2"/>
</dbReference>
<dbReference type="RefSeq" id="XP_013412576.1">
    <property type="nucleotide sequence ID" value="XM_013557122.1"/>
</dbReference>
<evidence type="ECO:0000259" key="11">
    <source>
        <dbReference type="PROSITE" id="PS51233"/>
    </source>
</evidence>
<evidence type="ECO:0000259" key="10">
    <source>
        <dbReference type="PROSITE" id="PS50279"/>
    </source>
</evidence>
<dbReference type="PRINTS" id="PR00092">
    <property type="entry name" value="TYROSINASE"/>
</dbReference>
<dbReference type="Pfam" id="PF23334">
    <property type="entry name" value="VWC2L_2nd"/>
    <property type="match status" value="12"/>
</dbReference>
<reference evidence="13" key="1">
    <citation type="submission" date="2025-08" db="UniProtKB">
        <authorList>
            <consortium name="RefSeq"/>
        </authorList>
    </citation>
    <scope>IDENTIFICATION</scope>
    <source>
        <tissue evidence="13">Gonads</tissue>
    </source>
</reference>
<protein>
    <submittedName>
        <fullName evidence="13">Kielin/chordin-like protein isoform X1</fullName>
    </submittedName>
</protein>
<dbReference type="Gene3D" id="2.10.70.10">
    <property type="entry name" value="Complement Module, domain 1"/>
    <property type="match status" value="10"/>
</dbReference>
<dbReference type="CDD" id="cd19941">
    <property type="entry name" value="TIL"/>
    <property type="match status" value="1"/>
</dbReference>
<dbReference type="Pfam" id="PF00093">
    <property type="entry name" value="VWC"/>
    <property type="match status" value="10"/>
</dbReference>
<evidence type="ECO:0000259" key="9">
    <source>
        <dbReference type="PROSITE" id="PS50184"/>
    </source>
</evidence>
<feature type="domain" description="VWFC" evidence="9">
    <location>
        <begin position="2223"/>
        <end position="2282"/>
    </location>
</feature>
<accession>A0A1S3JR59</accession>
<organism evidence="12 13">
    <name type="scientific">Lingula anatina</name>
    <name type="common">Brachiopod</name>
    <name type="synonym">Lingula unguis</name>
    <dbReference type="NCBI Taxonomy" id="7574"/>
    <lineage>
        <taxon>Eukaryota</taxon>
        <taxon>Metazoa</taxon>
        <taxon>Spiralia</taxon>
        <taxon>Lophotrochozoa</taxon>
        <taxon>Brachiopoda</taxon>
        <taxon>Linguliformea</taxon>
        <taxon>Lingulata</taxon>
        <taxon>Lingulida</taxon>
        <taxon>Linguloidea</taxon>
        <taxon>Lingulidae</taxon>
        <taxon>Lingula</taxon>
    </lineage>
</organism>
<dbReference type="PROSITE" id="PS01186">
    <property type="entry name" value="EGF_2"/>
    <property type="match status" value="1"/>
</dbReference>
<dbReference type="PROSITE" id="PS00280">
    <property type="entry name" value="BPTI_KUNITZ_1"/>
    <property type="match status" value="2"/>
</dbReference>
<feature type="domain" description="VWFC" evidence="9">
    <location>
        <begin position="1990"/>
        <end position="2050"/>
    </location>
</feature>
<dbReference type="SUPFAM" id="SSF49899">
    <property type="entry name" value="Concanavalin A-like lectins/glucanases"/>
    <property type="match status" value="1"/>
</dbReference>
<keyword evidence="6" id="KW-0245">EGF-like domain</keyword>
<dbReference type="SMART" id="SM00214">
    <property type="entry name" value="VWC"/>
    <property type="match status" value="33"/>
</dbReference>
<feature type="domain" description="VWFC" evidence="9">
    <location>
        <begin position="2461"/>
        <end position="2521"/>
    </location>
</feature>
<dbReference type="InterPro" id="IPR001846">
    <property type="entry name" value="VWF_type-D"/>
</dbReference>
<dbReference type="GeneID" id="106175221"/>
<keyword evidence="5 6" id="KW-1015">Disulfide bond</keyword>
<dbReference type="PANTHER" id="PTHR46698">
    <property type="entry name" value="CROSSVEINLESS 2"/>
    <property type="match status" value="1"/>
</dbReference>
<feature type="domain" description="VWFC" evidence="9">
    <location>
        <begin position="2161"/>
        <end position="2223"/>
    </location>
</feature>
<dbReference type="InterPro" id="IPR020901">
    <property type="entry name" value="Prtase_inh_Kunz-CS"/>
</dbReference>
<evidence type="ECO:0000313" key="12">
    <source>
        <dbReference type="Proteomes" id="UP000085678"/>
    </source>
</evidence>
<dbReference type="Gene3D" id="1.10.1280.10">
    <property type="entry name" value="Di-copper center containing domain from catechol oxidase"/>
    <property type="match status" value="2"/>
</dbReference>
<dbReference type="PROSITE" id="PS01208">
    <property type="entry name" value="VWFC_1"/>
    <property type="match status" value="8"/>
</dbReference>
<feature type="domain" description="VWFC" evidence="9">
    <location>
        <begin position="2702"/>
        <end position="2759"/>
    </location>
</feature>
<dbReference type="InterPro" id="IPR052424">
    <property type="entry name" value="Kielin_Chordin-BMP_Reg"/>
</dbReference>
<dbReference type="Proteomes" id="UP000085678">
    <property type="component" value="Unplaced"/>
</dbReference>
<dbReference type="SUPFAM" id="SSF57196">
    <property type="entry name" value="EGF/Laminin"/>
    <property type="match status" value="2"/>
</dbReference>
<evidence type="ECO:0000313" key="13">
    <source>
        <dbReference type="RefSeq" id="XP_013412576.1"/>
    </source>
</evidence>
<dbReference type="GO" id="GO:0004867">
    <property type="term" value="F:serine-type endopeptidase inhibitor activity"/>
    <property type="evidence" value="ECO:0007669"/>
    <property type="project" value="InterPro"/>
</dbReference>
<dbReference type="STRING" id="7574.A0A1S3JR59"/>
<feature type="domain" description="VWFC" evidence="9">
    <location>
        <begin position="3030"/>
        <end position="3087"/>
    </location>
</feature>
<feature type="domain" description="BPTI/Kunitz inhibitor" evidence="10">
    <location>
        <begin position="1124"/>
        <end position="1175"/>
    </location>
</feature>
<feature type="domain" description="VWFC" evidence="9">
    <location>
        <begin position="3445"/>
        <end position="3501"/>
    </location>
</feature>
<dbReference type="InterPro" id="IPR036880">
    <property type="entry name" value="Kunitz_BPTI_sf"/>
</dbReference>
<feature type="domain" description="VWFC" evidence="9">
    <location>
        <begin position="294"/>
        <end position="368"/>
    </location>
</feature>
<feature type="domain" description="VWFC" evidence="9">
    <location>
        <begin position="2343"/>
        <end position="2403"/>
    </location>
</feature>
<feature type="domain" description="VWFC" evidence="9">
    <location>
        <begin position="3087"/>
        <end position="3144"/>
    </location>
</feature>
<feature type="domain" description="VWFC" evidence="9">
    <location>
        <begin position="3616"/>
        <end position="3679"/>
    </location>
</feature>
<dbReference type="InterPro" id="IPR001007">
    <property type="entry name" value="VWF_dom"/>
</dbReference>
<dbReference type="CDD" id="cd00109">
    <property type="entry name" value="Kunitz-type"/>
    <property type="match status" value="2"/>
</dbReference>
<evidence type="ECO:0000256" key="5">
    <source>
        <dbReference type="ARBA" id="ARBA00023157"/>
    </source>
</evidence>
<feature type="domain" description="VWFC" evidence="9">
    <location>
        <begin position="2403"/>
        <end position="2461"/>
    </location>
</feature>
<dbReference type="GO" id="GO:0016491">
    <property type="term" value="F:oxidoreductase activity"/>
    <property type="evidence" value="ECO:0007669"/>
    <property type="project" value="InterPro"/>
</dbReference>
<feature type="domain" description="VWFC" evidence="9">
    <location>
        <begin position="1932"/>
        <end position="1990"/>
    </location>
</feature>
<feature type="domain" description="VWFC" evidence="9">
    <location>
        <begin position="2282"/>
        <end position="2343"/>
    </location>
</feature>
<dbReference type="PROSITE" id="PS51233">
    <property type="entry name" value="VWFD"/>
    <property type="match status" value="1"/>
</dbReference>
<feature type="domain" description="VWFC" evidence="9">
    <location>
        <begin position="3386"/>
        <end position="3445"/>
    </location>
</feature>
<comment type="subcellular location">
    <subcellularLocation>
        <location evidence="1">Secreted</location>
    </subcellularLocation>
</comment>
<dbReference type="Gene3D" id="6.20.200.20">
    <property type="match status" value="21"/>
</dbReference>
<keyword evidence="4" id="KW-0677">Repeat</keyword>
<dbReference type="SMART" id="SM00181">
    <property type="entry name" value="EGF"/>
    <property type="match status" value="3"/>
</dbReference>
<evidence type="ECO:0000256" key="1">
    <source>
        <dbReference type="ARBA" id="ARBA00004613"/>
    </source>
</evidence>
<dbReference type="SMART" id="SM00216">
    <property type="entry name" value="VWD"/>
    <property type="match status" value="1"/>
</dbReference>
<feature type="disulfide bond" evidence="6">
    <location>
        <begin position="363"/>
        <end position="372"/>
    </location>
</feature>
<feature type="domain" description="VWFC" evidence="9">
    <location>
        <begin position="3501"/>
        <end position="3558"/>
    </location>
</feature>
<evidence type="ECO:0000256" key="7">
    <source>
        <dbReference type="SAM" id="SignalP"/>
    </source>
</evidence>
<proteinExistence type="predicted"/>
<evidence type="ECO:0000256" key="3">
    <source>
        <dbReference type="ARBA" id="ARBA00022729"/>
    </source>
</evidence>
<dbReference type="Pfam" id="PF00094">
    <property type="entry name" value="VWD"/>
    <property type="match status" value="1"/>
</dbReference>
<feature type="domain" description="VWFC" evidence="9">
    <location>
        <begin position="2103"/>
        <end position="2160"/>
    </location>
</feature>
<keyword evidence="12" id="KW-1185">Reference proteome</keyword>
<dbReference type="SMART" id="SM00832">
    <property type="entry name" value="C8"/>
    <property type="match status" value="1"/>
</dbReference>
<feature type="domain" description="VWFC" evidence="9">
    <location>
        <begin position="3740"/>
        <end position="3804"/>
    </location>
</feature>
<dbReference type="InParanoid" id="A0A1S3JR59"/>
<dbReference type="PROSITE" id="PS00022">
    <property type="entry name" value="EGF_1"/>
    <property type="match status" value="2"/>
</dbReference>
<dbReference type="InterPro" id="IPR013320">
    <property type="entry name" value="ConA-like_dom_sf"/>
</dbReference>
<dbReference type="InterPro" id="IPR002227">
    <property type="entry name" value="Tyrosinase_Cu-bd"/>
</dbReference>
<feature type="domain" description="VWFC" evidence="9">
    <location>
        <begin position="3558"/>
        <end position="3616"/>
    </location>
</feature>
<gene>
    <name evidence="13" type="primary">LOC106175221</name>
</gene>
<dbReference type="PROSITE" id="PS50184">
    <property type="entry name" value="VWFC_2"/>
    <property type="match status" value="30"/>
</dbReference>
<keyword evidence="3 7" id="KW-0732">Signal</keyword>
<feature type="domain" description="VWFC" evidence="9">
    <location>
        <begin position="2043"/>
        <end position="2103"/>
    </location>
</feature>
<dbReference type="InterPro" id="IPR036084">
    <property type="entry name" value="Ser_inhib-like_sf"/>
</dbReference>
<feature type="domain" description="VWFC" evidence="9">
    <location>
        <begin position="3144"/>
        <end position="3200"/>
    </location>
</feature>
<dbReference type="GO" id="GO:0005576">
    <property type="term" value="C:extracellular region"/>
    <property type="evidence" value="ECO:0007669"/>
    <property type="project" value="UniProtKB-SubCell"/>
</dbReference>
<feature type="domain" description="VWFD" evidence="11">
    <location>
        <begin position="3876"/>
        <end position="4048"/>
    </location>
</feature>
<feature type="domain" description="VWFC" evidence="9">
    <location>
        <begin position="2818"/>
        <end position="2875"/>
    </location>
</feature>
<feature type="chain" id="PRO_5010356657" evidence="7">
    <location>
        <begin position="22"/>
        <end position="4202"/>
    </location>
</feature>
<dbReference type="InterPro" id="IPR008922">
    <property type="entry name" value="Di-copper_centre_dom_sf"/>
</dbReference>
<dbReference type="InterPro" id="IPR002223">
    <property type="entry name" value="Kunitz_BPTI"/>
</dbReference>
<comment type="caution">
    <text evidence="6">Lacks conserved residue(s) required for the propagation of feature annotation.</text>
</comment>
<dbReference type="SMART" id="SM00131">
    <property type="entry name" value="KU"/>
    <property type="match status" value="2"/>
</dbReference>
<dbReference type="PANTHER" id="PTHR46698:SF6">
    <property type="entry name" value="KIELIN_CHORDIN-LIKE PROTEIN"/>
    <property type="match status" value="1"/>
</dbReference>
<keyword evidence="2" id="KW-0964">Secreted</keyword>
<dbReference type="KEGG" id="lak:106175221"/>
<feature type="domain" description="VWFC" evidence="9">
    <location>
        <begin position="2641"/>
        <end position="2700"/>
    </location>
</feature>
<feature type="domain" description="EGF-like" evidence="8">
    <location>
        <begin position="1076"/>
        <end position="1117"/>
    </location>
</feature>
<feature type="disulfide bond" evidence="6">
    <location>
        <begin position="1107"/>
        <end position="1116"/>
    </location>
</feature>
<dbReference type="SUPFAM" id="SSF57567">
    <property type="entry name" value="Serine protease inhibitors"/>
    <property type="match status" value="1"/>
</dbReference>
<dbReference type="SUPFAM" id="SSF48056">
    <property type="entry name" value="Di-copper centre-containing domain"/>
    <property type="match status" value="2"/>
</dbReference>
<feature type="disulfide bond" evidence="6">
    <location>
        <begin position="344"/>
        <end position="361"/>
    </location>
</feature>
<dbReference type="InterPro" id="IPR014853">
    <property type="entry name" value="VWF/SSPO/ZAN-like_Cys-rich_dom"/>
</dbReference>
<evidence type="ECO:0000256" key="6">
    <source>
        <dbReference type="PROSITE-ProRule" id="PRU00076"/>
    </source>
</evidence>
<dbReference type="SMART" id="SM00215">
    <property type="entry name" value="VWC_out"/>
    <property type="match status" value="19"/>
</dbReference>
<dbReference type="PROSITE" id="PS50026">
    <property type="entry name" value="EGF_3"/>
    <property type="match status" value="2"/>
</dbReference>
<evidence type="ECO:0000259" key="8">
    <source>
        <dbReference type="PROSITE" id="PS50026"/>
    </source>
</evidence>
<feature type="domain" description="EGF-like" evidence="8">
    <location>
        <begin position="336"/>
        <end position="373"/>
    </location>
</feature>
<dbReference type="InterPro" id="IPR000742">
    <property type="entry name" value="EGF"/>
</dbReference>
<dbReference type="SUPFAM" id="SSF57362">
    <property type="entry name" value="BPTI-like"/>
    <property type="match status" value="2"/>
</dbReference>
<feature type="domain" description="VWFC" evidence="9">
    <location>
        <begin position="2759"/>
        <end position="2818"/>
    </location>
</feature>
<evidence type="ECO:0000256" key="2">
    <source>
        <dbReference type="ARBA" id="ARBA00022525"/>
    </source>
</evidence>
<feature type="domain" description="VWFC" evidence="9">
    <location>
        <begin position="2875"/>
        <end position="2932"/>
    </location>
</feature>
<feature type="domain" description="VWFC" evidence="9">
    <location>
        <begin position="3812"/>
        <end position="3872"/>
    </location>
</feature>